<keyword evidence="2" id="KW-0732">Signal</keyword>
<protein>
    <submittedName>
        <fullName evidence="3">Uncharacterized protein</fullName>
    </submittedName>
</protein>
<keyword evidence="4" id="KW-1185">Reference proteome</keyword>
<feature type="chain" id="PRO_5004485789" evidence="2">
    <location>
        <begin position="29"/>
        <end position="87"/>
    </location>
</feature>
<dbReference type="RefSeq" id="WP_016483310.1">
    <property type="nucleotide sequence ID" value="NC_021487.1"/>
</dbReference>
<dbReference type="EMBL" id="HF951689">
    <property type="protein sequence ID" value="CCW35785.1"/>
    <property type="molecule type" value="Genomic_DNA"/>
</dbReference>
<feature type="region of interest" description="Disordered" evidence="1">
    <location>
        <begin position="55"/>
        <end position="87"/>
    </location>
</feature>
<name>S0EVH2_CHTCT</name>
<dbReference type="KEGG" id="ccz:CCALI_01978"/>
<gene>
    <name evidence="3" type="ORF">CCALI_01978</name>
</gene>
<feature type="signal peptide" evidence="2">
    <location>
        <begin position="1"/>
        <end position="28"/>
    </location>
</feature>
<dbReference type="HOGENOM" id="CLU_2477760_0_0_0"/>
<evidence type="ECO:0000256" key="1">
    <source>
        <dbReference type="SAM" id="MobiDB-lite"/>
    </source>
</evidence>
<dbReference type="InParanoid" id="S0EVH2"/>
<evidence type="ECO:0000313" key="3">
    <source>
        <dbReference type="EMBL" id="CCW35785.1"/>
    </source>
</evidence>
<dbReference type="Proteomes" id="UP000014227">
    <property type="component" value="Chromosome I"/>
</dbReference>
<reference evidence="4" key="1">
    <citation type="submission" date="2013-03" db="EMBL/GenBank/DDBJ databases">
        <title>Genome sequence of Chthonomonas calidirosea, the first sequenced genome from the Armatimonadetes phylum (formally candidate division OP10).</title>
        <authorList>
            <person name="Lee K.C.Y."/>
            <person name="Morgan X.C."/>
            <person name="Dunfield P.F."/>
            <person name="Tamas I."/>
            <person name="Houghton K.M."/>
            <person name="Vyssotski M."/>
            <person name="Ryan J.L.J."/>
            <person name="Lagutin K."/>
            <person name="McDonald I.R."/>
            <person name="Stott M.B."/>
        </authorList>
    </citation>
    <scope>NUCLEOTIDE SEQUENCE [LARGE SCALE GENOMIC DNA]</scope>
    <source>
        <strain evidence="4">DSM 23976 / ICMP 18418 / T49</strain>
    </source>
</reference>
<organism evidence="3 4">
    <name type="scientific">Chthonomonas calidirosea (strain DSM 23976 / ICMP 18418 / T49)</name>
    <dbReference type="NCBI Taxonomy" id="1303518"/>
    <lineage>
        <taxon>Bacteria</taxon>
        <taxon>Bacillati</taxon>
        <taxon>Armatimonadota</taxon>
        <taxon>Chthonomonadia</taxon>
        <taxon>Chthonomonadales</taxon>
        <taxon>Chthonomonadaceae</taxon>
        <taxon>Chthonomonas</taxon>
    </lineage>
</organism>
<dbReference type="STRING" id="454171.CP488_02112"/>
<dbReference type="AlphaFoldDB" id="S0EVH2"/>
<accession>S0EVH2</accession>
<dbReference type="PATRIC" id="fig|1303518.3.peg.2037"/>
<proteinExistence type="predicted"/>
<evidence type="ECO:0000256" key="2">
    <source>
        <dbReference type="SAM" id="SignalP"/>
    </source>
</evidence>
<evidence type="ECO:0000313" key="4">
    <source>
        <dbReference type="Proteomes" id="UP000014227"/>
    </source>
</evidence>
<feature type="compositionally biased region" description="Low complexity" evidence="1">
    <location>
        <begin position="60"/>
        <end position="87"/>
    </location>
</feature>
<sequence>MKPTRLFAIAAAGLALTLPLFSVRPACAQNMNDSFQTDLQKALDTLNRLQQLLDQIANRQSSQSSDQGNMNNSGSSDNSDSGNSDSN</sequence>